<dbReference type="EMBL" id="JAUOEK010000180">
    <property type="protein sequence ID" value="MDO5971994.1"/>
    <property type="molecule type" value="Genomic_DNA"/>
</dbReference>
<reference evidence="1" key="1">
    <citation type="submission" date="2023-07" db="EMBL/GenBank/DDBJ databases">
        <title>Two novel species in the genus Flavivirga.</title>
        <authorList>
            <person name="Kwon K."/>
        </authorList>
    </citation>
    <scope>NUCLEOTIDE SEQUENCE</scope>
    <source>
        <strain evidence="1">KCTC 52353</strain>
    </source>
</reference>
<protein>
    <recommendedName>
        <fullName evidence="3">Outer membrane lipoprotein-sorting protein</fullName>
    </recommendedName>
</protein>
<gene>
    <name evidence="1" type="ORF">Q4Q35_19505</name>
</gene>
<accession>A0ABT8WG53</accession>
<keyword evidence="2" id="KW-1185">Reference proteome</keyword>
<evidence type="ECO:0000313" key="1">
    <source>
        <dbReference type="EMBL" id="MDO5971994.1"/>
    </source>
</evidence>
<proteinExistence type="predicted"/>
<dbReference type="RefSeq" id="WP_303279711.1">
    <property type="nucleotide sequence ID" value="NZ_JAUOEK010000180.1"/>
</dbReference>
<comment type="caution">
    <text evidence="1">The sequence shown here is derived from an EMBL/GenBank/DDBJ whole genome shotgun (WGS) entry which is preliminary data.</text>
</comment>
<evidence type="ECO:0008006" key="3">
    <source>
        <dbReference type="Google" id="ProtNLM"/>
    </source>
</evidence>
<evidence type="ECO:0000313" key="2">
    <source>
        <dbReference type="Proteomes" id="UP001176883"/>
    </source>
</evidence>
<organism evidence="1 2">
    <name type="scientific">Flavivirga aquimarina</name>
    <dbReference type="NCBI Taxonomy" id="2027862"/>
    <lineage>
        <taxon>Bacteria</taxon>
        <taxon>Pseudomonadati</taxon>
        <taxon>Bacteroidota</taxon>
        <taxon>Flavobacteriia</taxon>
        <taxon>Flavobacteriales</taxon>
        <taxon>Flavobacteriaceae</taxon>
        <taxon>Flavivirga</taxon>
    </lineage>
</organism>
<sequence length="243" mass="28356">MQRKIKYQLLILALFLGNIALSYTQEITALNTFNKIESYYKTVDVLDIEMEYKMFRGYTGTNLTESYKGTMYRKEGVTRIEILGSEIIDLPDAKLIVNKEAKTIAYNKKSFEKTQNSPVDISMFLKFYKEASTKISGHIIIHEMVLKEGIQISIPYRKIIIHVNKNNYQIEKQELYLSTKVPFVDKNGKEVSDLARMEIKFRKNPNPLKKVPELKDYVRIDSNKKVHLSQNYMAYKIIDQTNS</sequence>
<dbReference type="Proteomes" id="UP001176883">
    <property type="component" value="Unassembled WGS sequence"/>
</dbReference>
<name>A0ABT8WG53_9FLAO</name>